<dbReference type="Proteomes" id="UP000281708">
    <property type="component" value="Unassembled WGS sequence"/>
</dbReference>
<dbReference type="OrthoDB" id="4524286at2"/>
<dbReference type="AlphaFoldDB" id="A0A3L8P4X0"/>
<dbReference type="GO" id="GO:0003678">
    <property type="term" value="F:DNA helicase activity"/>
    <property type="evidence" value="ECO:0007669"/>
    <property type="project" value="UniProtKB-ARBA"/>
</dbReference>
<dbReference type="Pfam" id="PF13604">
    <property type="entry name" value="AAA_30"/>
    <property type="match status" value="1"/>
</dbReference>
<evidence type="ECO:0000256" key="2">
    <source>
        <dbReference type="ARBA" id="ARBA00022840"/>
    </source>
</evidence>
<dbReference type="PANTHER" id="PTHR43788">
    <property type="entry name" value="DNA2/NAM7 HELICASE FAMILY MEMBER"/>
    <property type="match status" value="1"/>
</dbReference>
<gene>
    <name evidence="5" type="ORF">D9V37_10845</name>
</gene>
<feature type="region of interest" description="Disordered" evidence="3">
    <location>
        <begin position="886"/>
        <end position="924"/>
    </location>
</feature>
<dbReference type="Gene3D" id="2.30.30.940">
    <property type="match status" value="1"/>
</dbReference>
<keyword evidence="1" id="KW-0547">Nucleotide-binding</keyword>
<feature type="domain" description="TrwC relaxase" evidence="4">
    <location>
        <begin position="13"/>
        <end position="329"/>
    </location>
</feature>
<proteinExistence type="predicted"/>
<dbReference type="PANTHER" id="PTHR43788:SF6">
    <property type="entry name" value="DNA HELICASE B"/>
    <property type="match status" value="1"/>
</dbReference>
<dbReference type="SUPFAM" id="SSF55464">
    <property type="entry name" value="Origin of replication-binding domain, RBD-like"/>
    <property type="match status" value="1"/>
</dbReference>
<evidence type="ECO:0000259" key="4">
    <source>
        <dbReference type="Pfam" id="PF08751"/>
    </source>
</evidence>
<evidence type="ECO:0000313" key="5">
    <source>
        <dbReference type="EMBL" id="RLV49428.1"/>
    </source>
</evidence>
<keyword evidence="2" id="KW-0067">ATP-binding</keyword>
<evidence type="ECO:0000256" key="1">
    <source>
        <dbReference type="ARBA" id="ARBA00022741"/>
    </source>
</evidence>
<dbReference type="NCBIfam" id="NF041492">
    <property type="entry name" value="MobF"/>
    <property type="match status" value="1"/>
</dbReference>
<protein>
    <submittedName>
        <fullName evidence="5">AAA family ATPase</fullName>
    </submittedName>
</protein>
<accession>A0A3L8P4X0</accession>
<dbReference type="InterPro" id="IPR050534">
    <property type="entry name" value="Coronavir_polyprotein_1ab"/>
</dbReference>
<sequence length="924" mass="99157">MHGGMKVYRGSAAAARSYVEADRSRADDYYLAEGTGLAERYVATAGGAGAGVKVLVGEGEPSSVGGGRSVVRRPSMDGDAYERWVAGYDVDADELGVAKGRLRADGQGVRFVEVVINGPKTWSLAAAVHPEIAAAYDAAQQRAATELIGWVTEHATTRVGPRGRQVQVPVEQLEAVVVRHHTSRAGDPHRHLHLQINARVWAAGGWRGIHTVGVRDSLEAINGIGHAAVMADPQFRAVVAAHGYTVDTESGEIAELARYVGAFSARTAQIGRNVDRYEAEWRTDHPGEEPGGRLRRTWDARAWADARPDKVVPRDGSELAQRWVEELTELGFAVPERSGNVVVGVASSPVGALDRDELVDRAISRLGARRSAWNAADVRGEVEQLIARSGVVVDGVVRRELAEDLTARTLQHCVRLLDRDDVPEHIRSLTSPRVLAVETDIEARLSARTRANAICADLDTIPEAAALDPAQRAAAAVIAGTDRLVVLEGAAGAGKTAMLAAVRTHLDQQRHHQRSGRLGQHGRLVVVTPTLKAAQVADAEVGCEAFSAAWLIHQHGYRWDTDGHWTRHHDAEPAPGARLRWDDVLVVDEAGMLDQDTAHALLTVADDAHCSIALVGDRHQLPAVGRGGVLDLAARWAEPRTVLTLDTVHRFADPDYAALTLLMRTGERSGEVFARLLERGDIVIHASEAERRQALADIGSSANVLLVADGREQVAELNALVRAAAGRIHTVDPGLPGAMTGTGERLTVGDRVATRRNAPDLGVANRDTWTITATSPNGGLTVESGRRRAVLPPDYVTKHVELAYATTVYGAQGTTVNSAHFALSDQSGAASAYVAMTRARRHNTAHLVADTLDDARQQWVDVFNRDRADLGPGRARTVALDGLDRYGPTRALQAPPGGATGRTRHRAVPDPPWPHRPSIAGPSQ</sequence>
<dbReference type="InterPro" id="IPR014862">
    <property type="entry name" value="TrwC"/>
</dbReference>
<comment type="caution">
    <text evidence="5">The sequence shown here is derived from an EMBL/GenBank/DDBJ whole genome shotgun (WGS) entry which is preliminary data.</text>
</comment>
<dbReference type="InterPro" id="IPR027417">
    <property type="entry name" value="P-loop_NTPase"/>
</dbReference>
<dbReference type="GO" id="GO:0005524">
    <property type="term" value="F:ATP binding"/>
    <property type="evidence" value="ECO:0007669"/>
    <property type="project" value="UniProtKB-KW"/>
</dbReference>
<dbReference type="SUPFAM" id="SSF52540">
    <property type="entry name" value="P-loop containing nucleoside triphosphate hydrolases"/>
    <property type="match status" value="2"/>
</dbReference>
<evidence type="ECO:0000256" key="3">
    <source>
        <dbReference type="SAM" id="MobiDB-lite"/>
    </source>
</evidence>
<keyword evidence="6" id="KW-1185">Reference proteome</keyword>
<dbReference type="CDD" id="cd18809">
    <property type="entry name" value="SF1_C_RecD"/>
    <property type="match status" value="1"/>
</dbReference>
<name>A0A3L8P4X0_9ACTN</name>
<dbReference type="Gene3D" id="3.40.50.300">
    <property type="entry name" value="P-loop containing nucleotide triphosphate hydrolases"/>
    <property type="match status" value="2"/>
</dbReference>
<reference evidence="5 6" key="1">
    <citation type="submission" date="2018-10" db="EMBL/GenBank/DDBJ databases">
        <title>Marmoricola sp. 4Q3S-7 whole genome shotgun sequence.</title>
        <authorList>
            <person name="Li F."/>
        </authorList>
    </citation>
    <scope>NUCLEOTIDE SEQUENCE [LARGE SCALE GENOMIC DNA]</scope>
    <source>
        <strain evidence="5 6">4Q3S-7</strain>
    </source>
</reference>
<evidence type="ECO:0000313" key="6">
    <source>
        <dbReference type="Proteomes" id="UP000281708"/>
    </source>
</evidence>
<dbReference type="Pfam" id="PF08751">
    <property type="entry name" value="TrwC"/>
    <property type="match status" value="1"/>
</dbReference>
<organism evidence="5 6">
    <name type="scientific">Nocardioides mangrovicus</name>
    <dbReference type="NCBI Taxonomy" id="2478913"/>
    <lineage>
        <taxon>Bacteria</taxon>
        <taxon>Bacillati</taxon>
        <taxon>Actinomycetota</taxon>
        <taxon>Actinomycetes</taxon>
        <taxon>Propionibacteriales</taxon>
        <taxon>Nocardioidaceae</taxon>
        <taxon>Nocardioides</taxon>
    </lineage>
</organism>
<dbReference type="EMBL" id="RDBE01000007">
    <property type="protein sequence ID" value="RLV49428.1"/>
    <property type="molecule type" value="Genomic_DNA"/>
</dbReference>